<sequence length="72" mass="7605">MADLLQACRKIKVTRLFFILPTATTIPGANGSSRRHSSSAAATRPGSGRQDPPALSDHGAGRFRDPRADSDA</sequence>
<proteinExistence type="predicted"/>
<gene>
    <name evidence="2" type="ORF">ACFQXB_15110</name>
</gene>
<feature type="compositionally biased region" description="Basic and acidic residues" evidence="1">
    <location>
        <begin position="59"/>
        <end position="72"/>
    </location>
</feature>
<evidence type="ECO:0000313" key="3">
    <source>
        <dbReference type="Proteomes" id="UP001596516"/>
    </source>
</evidence>
<protein>
    <submittedName>
        <fullName evidence="2">Uncharacterized protein</fullName>
    </submittedName>
</protein>
<dbReference type="Proteomes" id="UP001596516">
    <property type="component" value="Unassembled WGS sequence"/>
</dbReference>
<accession>A0ABW2UPQ4</accession>
<dbReference type="RefSeq" id="WP_377405516.1">
    <property type="nucleotide sequence ID" value="NZ_JBHTFQ010000008.1"/>
</dbReference>
<keyword evidence="3" id="KW-1185">Reference proteome</keyword>
<evidence type="ECO:0000313" key="2">
    <source>
        <dbReference type="EMBL" id="MFC7705520.1"/>
    </source>
</evidence>
<evidence type="ECO:0000256" key="1">
    <source>
        <dbReference type="SAM" id="MobiDB-lite"/>
    </source>
</evidence>
<name>A0ABW2UPQ4_9RHOB</name>
<organism evidence="2 3">
    <name type="scientific">Plastorhodobacter daqingensis</name>
    <dbReference type="NCBI Taxonomy" id="1387281"/>
    <lineage>
        <taxon>Bacteria</taxon>
        <taxon>Pseudomonadati</taxon>
        <taxon>Pseudomonadota</taxon>
        <taxon>Alphaproteobacteria</taxon>
        <taxon>Rhodobacterales</taxon>
        <taxon>Paracoccaceae</taxon>
        <taxon>Plastorhodobacter</taxon>
    </lineage>
</organism>
<reference evidence="3" key="1">
    <citation type="journal article" date="2019" name="Int. J. Syst. Evol. Microbiol.">
        <title>The Global Catalogue of Microorganisms (GCM) 10K type strain sequencing project: providing services to taxonomists for standard genome sequencing and annotation.</title>
        <authorList>
            <consortium name="The Broad Institute Genomics Platform"/>
            <consortium name="The Broad Institute Genome Sequencing Center for Infectious Disease"/>
            <person name="Wu L."/>
            <person name="Ma J."/>
        </authorList>
    </citation>
    <scope>NUCLEOTIDE SEQUENCE [LARGE SCALE GENOMIC DNA]</scope>
    <source>
        <strain evidence="3">CGMCC 1.12750</strain>
    </source>
</reference>
<dbReference type="EMBL" id="JBHTFQ010000008">
    <property type="protein sequence ID" value="MFC7705520.1"/>
    <property type="molecule type" value="Genomic_DNA"/>
</dbReference>
<feature type="region of interest" description="Disordered" evidence="1">
    <location>
        <begin position="24"/>
        <end position="72"/>
    </location>
</feature>
<comment type="caution">
    <text evidence="2">The sequence shown here is derived from an EMBL/GenBank/DDBJ whole genome shotgun (WGS) entry which is preliminary data.</text>
</comment>